<evidence type="ECO:0000256" key="2">
    <source>
        <dbReference type="ARBA" id="ARBA00010772"/>
    </source>
</evidence>
<dbReference type="CDD" id="cd07011">
    <property type="entry name" value="cupin_PMI_type_I_N"/>
    <property type="match status" value="1"/>
</dbReference>
<evidence type="ECO:0000256" key="6">
    <source>
        <dbReference type="ARBA" id="ARBA00023235"/>
    </source>
</evidence>
<gene>
    <name evidence="11" type="ORF">JD77_02134</name>
</gene>
<keyword evidence="4 8" id="KW-0479">Metal-binding</keyword>
<proteinExistence type="inferred from homology"/>
<feature type="domain" description="Phosphomannose isomerase type I catalytic" evidence="10">
    <location>
        <begin position="2"/>
        <end position="133"/>
    </location>
</feature>
<evidence type="ECO:0000256" key="1">
    <source>
        <dbReference type="ARBA" id="ARBA00000757"/>
    </source>
</evidence>
<dbReference type="GO" id="GO:0008270">
    <property type="term" value="F:zinc ion binding"/>
    <property type="evidence" value="ECO:0007669"/>
    <property type="project" value="InterPro"/>
</dbReference>
<evidence type="ECO:0000256" key="5">
    <source>
        <dbReference type="ARBA" id="ARBA00022833"/>
    </source>
</evidence>
<comment type="catalytic activity">
    <reaction evidence="1">
        <text>D-mannose 6-phosphate = D-fructose 6-phosphate</text>
        <dbReference type="Rhea" id="RHEA:12356"/>
        <dbReference type="ChEBI" id="CHEBI:58735"/>
        <dbReference type="ChEBI" id="CHEBI:61527"/>
        <dbReference type="EC" id="5.3.1.8"/>
    </reaction>
</comment>
<dbReference type="PANTHER" id="PTHR10309:SF0">
    <property type="entry name" value="MANNOSE-6-PHOSPHATE ISOMERASE"/>
    <property type="match status" value="1"/>
</dbReference>
<dbReference type="Gene3D" id="2.60.120.10">
    <property type="entry name" value="Jelly Rolls"/>
    <property type="match status" value="2"/>
</dbReference>
<dbReference type="GO" id="GO:0005975">
    <property type="term" value="P:carbohydrate metabolic process"/>
    <property type="evidence" value="ECO:0007669"/>
    <property type="project" value="InterPro"/>
</dbReference>
<comment type="cofactor">
    <cofactor evidence="8">
        <name>Zn(2+)</name>
        <dbReference type="ChEBI" id="CHEBI:29105"/>
    </cofactor>
    <text evidence="8">Binds 1 zinc ion per subunit.</text>
</comment>
<dbReference type="PRINTS" id="PR00714">
    <property type="entry name" value="MAN6PISMRASE"/>
</dbReference>
<feature type="binding site" evidence="8">
    <location>
        <position position="81"/>
    </location>
    <ligand>
        <name>Zn(2+)</name>
        <dbReference type="ChEBI" id="CHEBI:29105"/>
    </ligand>
</feature>
<dbReference type="NCBIfam" id="TIGR00218">
    <property type="entry name" value="manA"/>
    <property type="match status" value="1"/>
</dbReference>
<organism evidence="11 12">
    <name type="scientific">Micromonospora olivasterospora</name>
    <dbReference type="NCBI Taxonomy" id="1880"/>
    <lineage>
        <taxon>Bacteria</taxon>
        <taxon>Bacillati</taxon>
        <taxon>Actinomycetota</taxon>
        <taxon>Actinomycetes</taxon>
        <taxon>Micromonosporales</taxon>
        <taxon>Micromonosporaceae</taxon>
        <taxon>Micromonospora</taxon>
    </lineage>
</organism>
<dbReference type="InterPro" id="IPR016305">
    <property type="entry name" value="Mannose-6-P_Isomerase"/>
</dbReference>
<feature type="active site" evidence="7">
    <location>
        <position position="247"/>
    </location>
</feature>
<evidence type="ECO:0000259" key="10">
    <source>
        <dbReference type="Pfam" id="PF20511"/>
    </source>
</evidence>
<keyword evidence="12" id="KW-1185">Reference proteome</keyword>
<dbReference type="InterPro" id="IPR014710">
    <property type="entry name" value="RmlC-like_jellyroll"/>
</dbReference>
<dbReference type="RefSeq" id="WP_246140604.1">
    <property type="nucleotide sequence ID" value="NZ_BAAATQ010000352.1"/>
</dbReference>
<comment type="caution">
    <text evidence="11">The sequence shown here is derived from an EMBL/GenBank/DDBJ whole genome shotgun (WGS) entry which is preliminary data.</text>
</comment>
<dbReference type="SUPFAM" id="SSF51182">
    <property type="entry name" value="RmlC-like cupins"/>
    <property type="match status" value="1"/>
</dbReference>
<evidence type="ECO:0000256" key="4">
    <source>
        <dbReference type="ARBA" id="ARBA00022723"/>
    </source>
</evidence>
<sequence>MQRILGVARHYDWGSPTAIPAFLGDPPDPERPVAEVWFGAHEDAPSPVAGSDQTLLDVVGNRLPFLVKLLAPGRSVSLQVHPEPHLAEAGFREDEASGIPRDDPRRRFKDPVHKPEMVFALTPFTGLVGFRPVAECVRDLDRLDADLARRMRAELTGPGPDGDRRRRALQTALDASADEVKGFGGEIPWLADLAEQYPGDPGVAAAVLLRRFVLAPGEAVFVPSGMIHAYSSGLALEVMANSDTVLRAGLTTKLVDVDALMRCVDFDSEAAVEVSRHHSAGRLYSPAVTEFALLDATAASPEPVPISLAGQQIALCVEGPVELIDGANRLELGPGQAAYLADAKGLSMRGPGRLVLAGPGRES</sequence>
<accession>A0A562I8W4</accession>
<evidence type="ECO:0000313" key="11">
    <source>
        <dbReference type="EMBL" id="TWH67165.1"/>
    </source>
</evidence>
<evidence type="ECO:0000256" key="8">
    <source>
        <dbReference type="PIRSR" id="PIRSR001480-2"/>
    </source>
</evidence>
<dbReference type="PIRSF" id="PIRSF001480">
    <property type="entry name" value="Mannose-6-phosphate_isomerase"/>
    <property type="match status" value="1"/>
</dbReference>
<dbReference type="GO" id="GO:0009298">
    <property type="term" value="P:GDP-mannose biosynthetic process"/>
    <property type="evidence" value="ECO:0007669"/>
    <property type="project" value="InterPro"/>
</dbReference>
<dbReference type="InterPro" id="IPR046457">
    <property type="entry name" value="PMI_typeI_cat"/>
</dbReference>
<evidence type="ECO:0000256" key="9">
    <source>
        <dbReference type="SAM" id="MobiDB-lite"/>
    </source>
</evidence>
<protein>
    <recommendedName>
        <fullName evidence="3">mannose-6-phosphate isomerase</fullName>
        <ecNumber evidence="3">5.3.1.8</ecNumber>
    </recommendedName>
</protein>
<dbReference type="Pfam" id="PF20511">
    <property type="entry name" value="PMI_typeI_cat"/>
    <property type="match status" value="1"/>
</dbReference>
<evidence type="ECO:0000256" key="3">
    <source>
        <dbReference type="ARBA" id="ARBA00011956"/>
    </source>
</evidence>
<dbReference type="EMBL" id="VLKE01000001">
    <property type="protein sequence ID" value="TWH67165.1"/>
    <property type="molecule type" value="Genomic_DNA"/>
</dbReference>
<evidence type="ECO:0000256" key="7">
    <source>
        <dbReference type="PIRSR" id="PIRSR001480-1"/>
    </source>
</evidence>
<dbReference type="InterPro" id="IPR001250">
    <property type="entry name" value="Man6P_Isoase-1"/>
</dbReference>
<dbReference type="EC" id="5.3.1.8" evidence="3"/>
<feature type="binding site" evidence="8">
    <location>
        <position position="228"/>
    </location>
    <ligand>
        <name>Zn(2+)</name>
        <dbReference type="ChEBI" id="CHEBI:29105"/>
    </ligand>
</feature>
<dbReference type="GO" id="GO:0005829">
    <property type="term" value="C:cytosol"/>
    <property type="evidence" value="ECO:0007669"/>
    <property type="project" value="TreeGrafter"/>
</dbReference>
<feature type="binding site" evidence="8">
    <location>
        <position position="79"/>
    </location>
    <ligand>
        <name>Zn(2+)</name>
        <dbReference type="ChEBI" id="CHEBI:29105"/>
    </ligand>
</feature>
<dbReference type="Gene3D" id="1.10.441.10">
    <property type="entry name" value="Phosphomannose Isomerase, domain 2"/>
    <property type="match status" value="1"/>
</dbReference>
<reference evidence="11 12" key="1">
    <citation type="submission" date="2019-07" db="EMBL/GenBank/DDBJ databases">
        <title>R&amp;d 2014.</title>
        <authorList>
            <person name="Klenk H.-P."/>
        </authorList>
    </citation>
    <scope>NUCLEOTIDE SEQUENCE [LARGE SCALE GENOMIC DNA]</scope>
    <source>
        <strain evidence="11 12">DSM 43868</strain>
    </source>
</reference>
<evidence type="ECO:0000313" key="12">
    <source>
        <dbReference type="Proteomes" id="UP000319825"/>
    </source>
</evidence>
<dbReference type="AlphaFoldDB" id="A0A562I8W4"/>
<feature type="region of interest" description="Disordered" evidence="9">
    <location>
        <begin position="87"/>
        <end position="109"/>
    </location>
</feature>
<feature type="binding site" evidence="8">
    <location>
        <position position="116"/>
    </location>
    <ligand>
        <name>Zn(2+)</name>
        <dbReference type="ChEBI" id="CHEBI:29105"/>
    </ligand>
</feature>
<comment type="similarity">
    <text evidence="2">Belongs to the mannose-6-phosphate isomerase type 1 family.</text>
</comment>
<keyword evidence="6 11" id="KW-0413">Isomerase</keyword>
<dbReference type="InterPro" id="IPR011051">
    <property type="entry name" value="RmlC_Cupin_sf"/>
</dbReference>
<dbReference type="GO" id="GO:0004476">
    <property type="term" value="F:mannose-6-phosphate isomerase activity"/>
    <property type="evidence" value="ECO:0007669"/>
    <property type="project" value="UniProtKB-EC"/>
</dbReference>
<dbReference type="PANTHER" id="PTHR10309">
    <property type="entry name" value="MANNOSE-6-PHOSPHATE ISOMERASE"/>
    <property type="match status" value="1"/>
</dbReference>
<keyword evidence="5 8" id="KW-0862">Zinc</keyword>
<dbReference type="Proteomes" id="UP000319825">
    <property type="component" value="Unassembled WGS sequence"/>
</dbReference>
<name>A0A562I8W4_MICOL</name>